<evidence type="ECO:0000313" key="2">
    <source>
        <dbReference type="EMBL" id="CAB4826619.1"/>
    </source>
</evidence>
<proteinExistence type="predicted"/>
<feature type="coiled-coil region" evidence="1">
    <location>
        <begin position="374"/>
        <end position="401"/>
    </location>
</feature>
<evidence type="ECO:0000313" key="3">
    <source>
        <dbReference type="EMBL" id="CAB5240193.1"/>
    </source>
</evidence>
<dbReference type="EMBL" id="CAFABG010000033">
    <property type="protein sequence ID" value="CAB4826619.1"/>
    <property type="molecule type" value="Genomic_DNA"/>
</dbReference>
<dbReference type="AlphaFoldDB" id="A0A6J7A250"/>
<keyword evidence="1" id="KW-0175">Coiled coil</keyword>
<dbReference type="EMBL" id="CAFBSF010000029">
    <property type="protein sequence ID" value="CAB5240193.1"/>
    <property type="molecule type" value="Genomic_DNA"/>
</dbReference>
<reference evidence="2" key="1">
    <citation type="submission" date="2020-05" db="EMBL/GenBank/DDBJ databases">
        <authorList>
            <person name="Chiriac C."/>
            <person name="Salcher M."/>
            <person name="Ghai R."/>
            <person name="Kavagutti S V."/>
        </authorList>
    </citation>
    <scope>NUCLEOTIDE SEQUENCE</scope>
</reference>
<sequence length="432" mass="47466">MTDFNPVPQASAATALIGDPAAFGRVADDGTVYVRTSSGEKAVGSYPGKSADEALTYFVRKFEMLAAEVALLAARIKSGALVPSDAYTAVKKLREQVKELNAVGDLEALVASVEQIEPLIEGHREAYEAKKAAESAAKKARLEQILVEKEKIVAEAESLALSESWKVTGDRLKVLLDEWKSAPRLEKAADAALWKRFSSSRNKFDKRRRTHFAALEAVQSVVSDAKKAIITEAESLASSTQWVPTAKQFKVLMDAWKASGRGKPSDDAKMWARFKAAQDQFFTAKNADLEKRDLTMATNLIKREELVLLIEALVPITNLDEAKKALREHMNTWSKIGMTHRDKRTSLDARVHAVESLIKEAESAHWRKSDPAAKARAAEVVKQLSDSIENYEKIAAKSEAVGNAKKAAESRESANARKVWLAEAEKSLAEFG</sequence>
<name>A0A6J7A250_9ZZZZ</name>
<accession>A0A6J7A250</accession>
<evidence type="ECO:0000256" key="1">
    <source>
        <dbReference type="SAM" id="Coils"/>
    </source>
</evidence>
<dbReference type="InterPro" id="IPR007139">
    <property type="entry name" value="DUF349"/>
</dbReference>
<dbReference type="Pfam" id="PF03993">
    <property type="entry name" value="DUF349"/>
    <property type="match status" value="3"/>
</dbReference>
<gene>
    <name evidence="2" type="ORF">UFOPK3181_00584</name>
    <name evidence="3" type="ORF">UFOPK3520_00560</name>
</gene>
<organism evidence="2">
    <name type="scientific">freshwater metagenome</name>
    <dbReference type="NCBI Taxonomy" id="449393"/>
    <lineage>
        <taxon>unclassified sequences</taxon>
        <taxon>metagenomes</taxon>
        <taxon>ecological metagenomes</taxon>
    </lineage>
</organism>
<protein>
    <submittedName>
        <fullName evidence="2">Unannotated protein</fullName>
    </submittedName>
</protein>